<sequence>MTTQPTFPPELEREIFETTAICYPDVILTLLLVCRRVHVWISPLLYRVLIITTPRSTEILAAIESKPEIALDNAVRHIFLHDISRIEDSAALLTRCTRVTSLSFGVANLTPEFLHSLHLMHLRKLCIDVPYFAYRLGWSWNAFRHTNFSSLTHLAMFQESVWNEYPDWSELDGLDSLSSLTHLALCPALANWILHSVVEALPRVVLFVVCAWNRPKEFTFARYRLSVVEQDPRVVLMAMTSQYKEDWKRGSWGGDDFWVRAEMFLARKRAGEVEATCHLLDETVESI</sequence>
<organism evidence="1 2">
    <name type="scientific">Favolaschia claudopus</name>
    <dbReference type="NCBI Taxonomy" id="2862362"/>
    <lineage>
        <taxon>Eukaryota</taxon>
        <taxon>Fungi</taxon>
        <taxon>Dikarya</taxon>
        <taxon>Basidiomycota</taxon>
        <taxon>Agaricomycotina</taxon>
        <taxon>Agaricomycetes</taxon>
        <taxon>Agaricomycetidae</taxon>
        <taxon>Agaricales</taxon>
        <taxon>Marasmiineae</taxon>
        <taxon>Mycenaceae</taxon>
        <taxon>Favolaschia</taxon>
    </lineage>
</organism>
<proteinExistence type="predicted"/>
<dbReference type="AlphaFoldDB" id="A0AAV9ZIB5"/>
<gene>
    <name evidence="1" type="ORF">R3P38DRAFT_3109089</name>
</gene>
<comment type="caution">
    <text evidence="1">The sequence shown here is derived from an EMBL/GenBank/DDBJ whole genome shotgun (WGS) entry which is preliminary data.</text>
</comment>
<protein>
    <recommendedName>
        <fullName evidence="3">F-box domain-containing protein</fullName>
    </recommendedName>
</protein>
<evidence type="ECO:0000313" key="2">
    <source>
        <dbReference type="Proteomes" id="UP001362999"/>
    </source>
</evidence>
<name>A0AAV9ZIB5_9AGAR</name>
<dbReference type="Proteomes" id="UP001362999">
    <property type="component" value="Unassembled WGS sequence"/>
</dbReference>
<accession>A0AAV9ZIB5</accession>
<reference evidence="1 2" key="1">
    <citation type="journal article" date="2024" name="J Genomics">
        <title>Draft genome sequencing and assembly of Favolaschia claudopus CIRM-BRFM 2984 isolated from oak limbs.</title>
        <authorList>
            <person name="Navarro D."/>
            <person name="Drula E."/>
            <person name="Chaduli D."/>
            <person name="Cazenave R."/>
            <person name="Ahrendt S."/>
            <person name="Wang J."/>
            <person name="Lipzen A."/>
            <person name="Daum C."/>
            <person name="Barry K."/>
            <person name="Grigoriev I.V."/>
            <person name="Favel A."/>
            <person name="Rosso M.N."/>
            <person name="Martin F."/>
        </authorList>
    </citation>
    <scope>NUCLEOTIDE SEQUENCE [LARGE SCALE GENOMIC DNA]</scope>
    <source>
        <strain evidence="1 2">CIRM-BRFM 2984</strain>
    </source>
</reference>
<evidence type="ECO:0000313" key="1">
    <source>
        <dbReference type="EMBL" id="KAK6984093.1"/>
    </source>
</evidence>
<keyword evidence="2" id="KW-1185">Reference proteome</keyword>
<evidence type="ECO:0008006" key="3">
    <source>
        <dbReference type="Google" id="ProtNLM"/>
    </source>
</evidence>
<dbReference type="EMBL" id="JAWWNJ010000143">
    <property type="protein sequence ID" value="KAK6984093.1"/>
    <property type="molecule type" value="Genomic_DNA"/>
</dbReference>